<evidence type="ECO:0000313" key="1">
    <source>
        <dbReference type="Proteomes" id="UP000887565"/>
    </source>
</evidence>
<keyword evidence="1" id="KW-1185">Reference proteome</keyword>
<proteinExistence type="predicted"/>
<protein>
    <submittedName>
        <fullName evidence="2">Uncharacterized protein</fullName>
    </submittedName>
</protein>
<name>A0A915HVH9_ROMCU</name>
<dbReference type="AlphaFoldDB" id="A0A915HVH9"/>
<dbReference type="WBParaSite" id="nRc.2.0.1.t05360-RA">
    <property type="protein sequence ID" value="nRc.2.0.1.t05360-RA"/>
    <property type="gene ID" value="nRc.2.0.1.g05360"/>
</dbReference>
<organism evidence="1 2">
    <name type="scientific">Romanomermis culicivorax</name>
    <name type="common">Nematode worm</name>
    <dbReference type="NCBI Taxonomy" id="13658"/>
    <lineage>
        <taxon>Eukaryota</taxon>
        <taxon>Metazoa</taxon>
        <taxon>Ecdysozoa</taxon>
        <taxon>Nematoda</taxon>
        <taxon>Enoplea</taxon>
        <taxon>Dorylaimia</taxon>
        <taxon>Mermithida</taxon>
        <taxon>Mermithoidea</taxon>
        <taxon>Mermithidae</taxon>
        <taxon>Romanomermis</taxon>
    </lineage>
</organism>
<sequence>MHAYFSRRSVDGAGLSHTGFTDGRRNSLHGSQYILQQRGQVARGAGHFPLLGQNESGQRQAVGLNSSFKPGIIVANVYCPAFWNTEIRKFFGAMRRNKTANALSANAFASKAEKYSDSDSVS</sequence>
<dbReference type="Proteomes" id="UP000887565">
    <property type="component" value="Unplaced"/>
</dbReference>
<evidence type="ECO:0000313" key="2">
    <source>
        <dbReference type="WBParaSite" id="nRc.2.0.1.t05360-RA"/>
    </source>
</evidence>
<accession>A0A915HVH9</accession>
<reference evidence="2" key="1">
    <citation type="submission" date="2022-11" db="UniProtKB">
        <authorList>
            <consortium name="WormBaseParasite"/>
        </authorList>
    </citation>
    <scope>IDENTIFICATION</scope>
</reference>